<dbReference type="Proteomes" id="UP000215999">
    <property type="component" value="Unassembled WGS sequence"/>
</dbReference>
<name>A0ABX4FUF4_9GAMM</name>
<organism evidence="1 2">
    <name type="scientific">Photobacterium sanguinicancri</name>
    <dbReference type="NCBI Taxonomy" id="875932"/>
    <lineage>
        <taxon>Bacteria</taxon>
        <taxon>Pseudomonadati</taxon>
        <taxon>Pseudomonadota</taxon>
        <taxon>Gammaproteobacteria</taxon>
        <taxon>Vibrionales</taxon>
        <taxon>Vibrionaceae</taxon>
        <taxon>Photobacterium</taxon>
    </lineage>
</organism>
<dbReference type="EMBL" id="NOIF01000203">
    <property type="protein sequence ID" value="OZS41960.1"/>
    <property type="molecule type" value="Genomic_DNA"/>
</dbReference>
<keyword evidence="2" id="KW-1185">Reference proteome</keyword>
<accession>A0ABX4FUF4</accession>
<sequence>MKKITEKQRERDVRRSLFHRSQRKLPASDLVIEFNEPEWLRVNKWVDEEKDLGLNVRHASSKNRRGLVITLPEIMNFSSHFDVTVQHLNAIRKLTTNKSFFGDGNMPKKAYKLAKVNFDNLKEISTSSALVLTAEISRWDDSIRRNLTPQVDGCLLYTS</sequence>
<comment type="caution">
    <text evidence="1">The sequence shown here is derived from an EMBL/GenBank/DDBJ whole genome shotgun (WGS) entry which is preliminary data.</text>
</comment>
<proteinExistence type="predicted"/>
<gene>
    <name evidence="1" type="ORF">ASV53_20905</name>
</gene>
<evidence type="ECO:0000313" key="1">
    <source>
        <dbReference type="EMBL" id="OZS41960.1"/>
    </source>
</evidence>
<feature type="non-terminal residue" evidence="1">
    <location>
        <position position="159"/>
    </location>
</feature>
<evidence type="ECO:0000313" key="2">
    <source>
        <dbReference type="Proteomes" id="UP000215999"/>
    </source>
</evidence>
<reference evidence="1 2" key="1">
    <citation type="journal article" date="2016" name="Antonie Van Leeuwenhoek">
        <title>Photobacterium sanguinicancri sp. nov. isolated from marine animals.</title>
        <authorList>
            <person name="Gomez-Gil B."/>
            <person name="Roque A."/>
            <person name="Rotllant G."/>
            <person name="Romalde J.L."/>
            <person name="Doce A."/>
            <person name="Eggermont M."/>
            <person name="Defoirdt T."/>
        </authorList>
    </citation>
    <scope>NUCLEOTIDE SEQUENCE [LARGE SCALE GENOMIC DNA]</scope>
    <source>
        <strain evidence="1 2">CAIM 1827</strain>
    </source>
</reference>
<protein>
    <submittedName>
        <fullName evidence="1">Uncharacterized protein</fullName>
    </submittedName>
</protein>